<dbReference type="Proteomes" id="UP001526426">
    <property type="component" value="Unassembled WGS sequence"/>
</dbReference>
<name>A0ABT3L1N0_9CYAN</name>
<gene>
    <name evidence="1" type="ORF">K4A83_03820</name>
</gene>
<protein>
    <submittedName>
        <fullName evidence="1">Uncharacterized protein</fullName>
    </submittedName>
</protein>
<evidence type="ECO:0000313" key="1">
    <source>
        <dbReference type="EMBL" id="MCW6035404.1"/>
    </source>
</evidence>
<comment type="caution">
    <text evidence="1">The sequence shown here is derived from an EMBL/GenBank/DDBJ whole genome shotgun (WGS) entry which is preliminary data.</text>
</comment>
<accession>A0ABT3L1N0</accession>
<keyword evidence="2" id="KW-1185">Reference proteome</keyword>
<evidence type="ECO:0000313" key="2">
    <source>
        <dbReference type="Proteomes" id="UP001526426"/>
    </source>
</evidence>
<dbReference type="EMBL" id="JAIHOM010000013">
    <property type="protein sequence ID" value="MCW6035404.1"/>
    <property type="molecule type" value="Genomic_DNA"/>
</dbReference>
<proteinExistence type="predicted"/>
<sequence length="114" mass="13343">MTASFPSRDSDFPVDLRLYSARIEARQSSATWRNSARRYRLLYKEEYYGAHLMPLTRRDWKALNQIFGSVTDLEGIYEDIQNALSILIPEPCWEDDPFTPEEEENLGFLAEFLS</sequence>
<organism evidence="1 2">
    <name type="scientific">Spirulina subsalsa FACHB-351</name>
    <dbReference type="NCBI Taxonomy" id="234711"/>
    <lineage>
        <taxon>Bacteria</taxon>
        <taxon>Bacillati</taxon>
        <taxon>Cyanobacteriota</taxon>
        <taxon>Cyanophyceae</taxon>
        <taxon>Spirulinales</taxon>
        <taxon>Spirulinaceae</taxon>
        <taxon>Spirulina</taxon>
    </lineage>
</organism>
<dbReference type="RefSeq" id="WP_265263091.1">
    <property type="nucleotide sequence ID" value="NZ_JAIHOM010000013.1"/>
</dbReference>
<reference evidence="1 2" key="1">
    <citation type="submission" date="2021-08" db="EMBL/GenBank/DDBJ databases">
        <title>Draft genome sequence of Spirulina subsalsa with high tolerance to salinity and hype-accumulation of phycocyanin.</title>
        <authorList>
            <person name="Pei H."/>
            <person name="Jiang L."/>
        </authorList>
    </citation>
    <scope>NUCLEOTIDE SEQUENCE [LARGE SCALE GENOMIC DNA]</scope>
    <source>
        <strain evidence="1 2">FACHB-351</strain>
    </source>
</reference>